<gene>
    <name evidence="1" type="ORF">EXE63_02765</name>
</gene>
<evidence type="ECO:0000313" key="1">
    <source>
        <dbReference type="EMBL" id="QIV80005.1"/>
    </source>
</evidence>
<reference evidence="1 2" key="1">
    <citation type="submission" date="2019-04" db="EMBL/GenBank/DDBJ databases">
        <title>Draft, Whole-Genome Sequence of the Anthracene-degrading Mycobacterium frederiksbergense LB501T, Isolated from a Polycyclic Aromatic Hydrocarbon (PAH)-Contaminated Soil.</title>
        <authorList>
            <person name="Augelletti F."/>
        </authorList>
    </citation>
    <scope>NUCLEOTIDE SEQUENCE [LARGE SCALE GENOMIC DNA]</scope>
    <source>
        <strain evidence="1 2">LB 501T</strain>
        <plasmid evidence="1 2">unnamed2</plasmid>
    </source>
</reference>
<evidence type="ECO:0000313" key="2">
    <source>
        <dbReference type="Proteomes" id="UP000501849"/>
    </source>
</evidence>
<keyword evidence="1" id="KW-0614">Plasmid</keyword>
<dbReference type="AlphaFoldDB" id="A0A6H0S115"/>
<proteinExistence type="predicted"/>
<protein>
    <submittedName>
        <fullName evidence="1">Uncharacterized protein</fullName>
    </submittedName>
</protein>
<organism evidence="1 2">
    <name type="scientific">Mycolicibacterium frederiksbergense</name>
    <dbReference type="NCBI Taxonomy" id="117567"/>
    <lineage>
        <taxon>Bacteria</taxon>
        <taxon>Bacillati</taxon>
        <taxon>Actinomycetota</taxon>
        <taxon>Actinomycetes</taxon>
        <taxon>Mycobacteriales</taxon>
        <taxon>Mycobacteriaceae</taxon>
        <taxon>Mycolicibacterium</taxon>
    </lineage>
</organism>
<dbReference type="KEGG" id="mfre:EXE63_02765"/>
<keyword evidence="2" id="KW-1185">Reference proteome</keyword>
<dbReference type="Proteomes" id="UP000501849">
    <property type="component" value="Plasmid unnamed2"/>
</dbReference>
<dbReference type="EMBL" id="CP038798">
    <property type="protein sequence ID" value="QIV80005.1"/>
    <property type="molecule type" value="Genomic_DNA"/>
</dbReference>
<geneLocation type="plasmid" evidence="1 2">
    <name>unnamed2</name>
</geneLocation>
<accession>A0A6H0S115</accession>
<name>A0A6H0S115_9MYCO</name>
<sequence>MTARLPLIVQRTVDAAAADHGTDRTAVLTDIVCFHYGRLDLMRHLPQQLLFETSTATTELSEEDRRIGPHVKVRPPRAVANIIDVDVDDLHRGVERSTYLADIICHHTGYPQLVRDTEVQKEGLPLAM</sequence>